<dbReference type="FunFam" id="3.30.420.10:FF:000024">
    <property type="entry name" value="DNA polymerase zeta catalytic subunit"/>
    <property type="match status" value="1"/>
</dbReference>
<dbReference type="PROSITE" id="PS00116">
    <property type="entry name" value="DNA_POLYMERASE_B"/>
    <property type="match status" value="1"/>
</dbReference>
<feature type="region of interest" description="Disordered" evidence="21">
    <location>
        <begin position="569"/>
        <end position="600"/>
    </location>
</feature>
<evidence type="ECO:0000259" key="22">
    <source>
        <dbReference type="Pfam" id="PF00136"/>
    </source>
</evidence>
<dbReference type="InterPro" id="IPR006134">
    <property type="entry name" value="DNA-dir_DNA_pol_B_multi_dom"/>
</dbReference>
<feature type="domain" description="DNA-directed DNA polymerase family B exonuclease" evidence="23">
    <location>
        <begin position="768"/>
        <end position="942"/>
    </location>
</feature>
<dbReference type="Gene3D" id="1.10.132.60">
    <property type="entry name" value="DNA polymerase family B, C-terminal domain"/>
    <property type="match status" value="1"/>
</dbReference>
<evidence type="ECO:0000256" key="5">
    <source>
        <dbReference type="ARBA" id="ARBA00022679"/>
    </source>
</evidence>
<organism evidence="27 28">
    <name type="scientific">Suillus subaureus</name>
    <dbReference type="NCBI Taxonomy" id="48587"/>
    <lineage>
        <taxon>Eukaryota</taxon>
        <taxon>Fungi</taxon>
        <taxon>Dikarya</taxon>
        <taxon>Basidiomycota</taxon>
        <taxon>Agaricomycotina</taxon>
        <taxon>Agaricomycetes</taxon>
        <taxon>Agaricomycetidae</taxon>
        <taxon>Boletales</taxon>
        <taxon>Suillineae</taxon>
        <taxon>Suillaceae</taxon>
        <taxon>Suillus</taxon>
    </lineage>
</organism>
<feature type="domain" description="DNA-directed DNA polymerase family B multifunctional" evidence="22">
    <location>
        <begin position="1009"/>
        <end position="1455"/>
    </location>
</feature>
<keyword evidence="17 20" id="KW-0539">Nucleus</keyword>
<evidence type="ECO:0000256" key="9">
    <source>
        <dbReference type="ARBA" id="ARBA00022763"/>
    </source>
</evidence>
<protein>
    <recommendedName>
        <fullName evidence="20">DNA polymerase</fullName>
        <ecNumber evidence="20">2.7.7.7</ecNumber>
    </recommendedName>
</protein>
<gene>
    <name evidence="27" type="ORF">BJ212DRAFT_1317107</name>
</gene>
<dbReference type="EMBL" id="JABBWG010000002">
    <property type="protein sequence ID" value="KAG1825944.1"/>
    <property type="molecule type" value="Genomic_DNA"/>
</dbReference>
<comment type="cofactor">
    <cofactor evidence="1 20">
        <name>[4Fe-4S] cluster</name>
        <dbReference type="ChEBI" id="CHEBI:49883"/>
    </cofactor>
</comment>
<evidence type="ECO:0000256" key="17">
    <source>
        <dbReference type="ARBA" id="ARBA00023242"/>
    </source>
</evidence>
<evidence type="ECO:0000259" key="24">
    <source>
        <dbReference type="Pfam" id="PF14260"/>
    </source>
</evidence>
<evidence type="ECO:0000256" key="19">
    <source>
        <dbReference type="ARBA" id="ARBA00066055"/>
    </source>
</evidence>
<evidence type="ECO:0000256" key="3">
    <source>
        <dbReference type="ARBA" id="ARBA00005755"/>
    </source>
</evidence>
<evidence type="ECO:0000256" key="12">
    <source>
        <dbReference type="ARBA" id="ARBA00022932"/>
    </source>
</evidence>
<evidence type="ECO:0000256" key="11">
    <source>
        <dbReference type="ARBA" id="ARBA00022833"/>
    </source>
</evidence>
<dbReference type="InterPro" id="IPR042087">
    <property type="entry name" value="DNA_pol_B_thumb"/>
</dbReference>
<dbReference type="InterPro" id="IPR056447">
    <property type="entry name" value="REV3_N"/>
</dbReference>
<evidence type="ECO:0000259" key="26">
    <source>
        <dbReference type="Pfam" id="PF24065"/>
    </source>
</evidence>
<dbReference type="GO" id="GO:0003887">
    <property type="term" value="F:DNA-directed DNA polymerase activity"/>
    <property type="evidence" value="ECO:0007669"/>
    <property type="project" value="UniProtKB-KW"/>
</dbReference>
<evidence type="ECO:0000256" key="16">
    <source>
        <dbReference type="ARBA" id="ARBA00023204"/>
    </source>
</evidence>
<feature type="region of interest" description="Disordered" evidence="21">
    <location>
        <begin position="428"/>
        <end position="463"/>
    </location>
</feature>
<dbReference type="Gene3D" id="3.30.420.10">
    <property type="entry name" value="Ribonuclease H-like superfamily/Ribonuclease H"/>
    <property type="match status" value="1"/>
</dbReference>
<sequence>MEREVTLRVLINQIDYTVASPGALDNTSLPRVPVIRIYGASSTGTKACVHVHQVYPYFFVGYGGKLSPENVNQYIAKLSCSLNHAIAISMKRNPHSCKSQFVRGVLLVKGIHFYGFHSSYTPFLKILIADPTFVNRAVAILQSGTVMRTRFRVYESHLSYILQFMCDFGLYGCGWINLAEVWQRGHEENDTEMPEPTTFKVSPYFRQSRMPLEVDAAAHQILNRHLLSARNIHHKLAITSPSLPSEPFVPSVRELWDDERRRRLAKGLSPTPALPIDSSKMSRGHGGEWVAEARWWEEVRKRIEKERDPEPTFTDSVELWEKWVMTTFESVEALWEAEWRTWKPVRREASGHNGQSAHTSEAENKENPFAQATQDGSSKGPPQSKDVDVDEMLLSTQEMSQMMDREDQEWADLQAGDTIAEPDTAADDQLAEEEPPPDFGMDVSSPSGEAEAVTDGSERLVSPTRDLFRTNSFRHSWRDLEIRKRARSLSTSSELPATPTKRMRYVTDGASYDATTPTMNELPLMVPTEPLTQLELSPDSSGSSDNSAGCDNEENPFLLRDEQLIDVWGTPKGSQGLTNSSTPIQTREGRRDGSVERSESILQPTLPRASFSRYMPPLSSPTTAFMFAVPPPSSSELLSTIETYGIPRRVYRNPYYSKRVDAPEHPREYAGLLYHLKGGEGLDTLDQWKSCGSQLHTGRNARRLKGTYLSWGWEYAALPPSKTQVKKWLKENPVQLTTKAKMYSQIEGSTQMNPYGVKSTPHVRSDSSTRAAQHMSLFSLEIFAPSRGNKVPDANVDGIVAIFFALGDDNIHSVYHERGTLAVKNAQLDPRRIRDFPLEIVVDELELLNRMVDIVVEFDPDIIVGWDVQSASWGYLNARGNHYGFDIGELISRAPSKNGAAENNQWSQKTTTTFKVTGRHVFNVWRIMRVEQTLTMYSFENVAFQLLRRRVPRYTPSVLTTWYNSTDPVRTSRALRYFLERTIMTLEILQVAETTTKNAEFARVFGVDFYSVISRGSQFKVESFMFRIAKPESFVLLSPSKQDVGKQNAAECMPLIMEPLSAFYNGPLVVLDFQSLYPSIMIAYNYCYSTCLGRMVDFQGRNKFGVVDLQRPRGLLEKLQDHITVAPNGIMYVKPEVRKGLLARMLTELLDTRVMVKQAMKDSKADKALSRVLDARQLSLKYIANVTYGYTSATYSGRMPAVEIADSIVQSGRETLEKAIEVIDSNARWGAKVVYGDTDSLFIYLRGKTKEQAFHIGYDIADTVTAMNPAPIKLKFEKVYLPCLLMAKKRYVGFKFENPDETVPAFDAKGIETVRRDGVPAQSKMTETCLKILFRTQDLSQVKDYCYQSWTKIFQNKTSIQDFVFAKEVKMGTYSEKAPPPPGVAVAARRMMEDENDEVQYGDRIPYVIISGDSQTRLVDRAVSPEELLQNKHMQLDASYYISRVLIPPLERIFNLVGADVRTWFDDMPKAIRINHPNPLAISPQKRRITANRLKIDEHFQSSQCLACGGLSSDGICNRCRKTPWETMPILLDQIREGEARLLDAQRVCASCASTANAEPIECINIDCPWLFDRKKAERRAEFLEGLQEVMEDLEILDDHYDDLPDWDCYDIHP</sequence>
<dbReference type="GO" id="GO:0000724">
    <property type="term" value="P:double-strand break repair via homologous recombination"/>
    <property type="evidence" value="ECO:0007669"/>
    <property type="project" value="TreeGrafter"/>
</dbReference>
<dbReference type="InterPro" id="IPR025687">
    <property type="entry name" value="Znf-C4pol"/>
</dbReference>
<dbReference type="InterPro" id="IPR030559">
    <property type="entry name" value="PolZ_Rev3"/>
</dbReference>
<dbReference type="GO" id="GO:0003677">
    <property type="term" value="F:DNA binding"/>
    <property type="evidence" value="ECO:0007669"/>
    <property type="project" value="UniProtKB-KW"/>
</dbReference>
<evidence type="ECO:0000256" key="20">
    <source>
        <dbReference type="RuleBase" id="RU000442"/>
    </source>
</evidence>
<feature type="domain" description="C4-type zinc-finger of DNA polymerase delta" evidence="24">
    <location>
        <begin position="1505"/>
        <end position="1574"/>
    </location>
</feature>
<dbReference type="InterPro" id="IPR056435">
    <property type="entry name" value="DPOD/Z_N"/>
</dbReference>
<dbReference type="InterPro" id="IPR006133">
    <property type="entry name" value="DNA-dir_DNA_pol_B_exonuc"/>
</dbReference>
<dbReference type="GO" id="GO:0006260">
    <property type="term" value="P:DNA replication"/>
    <property type="evidence" value="ECO:0007669"/>
    <property type="project" value="UniProtKB-KW"/>
</dbReference>
<dbReference type="EC" id="2.7.7.7" evidence="20"/>
<dbReference type="OrthoDB" id="2414538at2759"/>
<evidence type="ECO:0000256" key="13">
    <source>
        <dbReference type="ARBA" id="ARBA00023004"/>
    </source>
</evidence>
<proteinExistence type="inferred from homology"/>
<dbReference type="RefSeq" id="XP_041199197.1">
    <property type="nucleotide sequence ID" value="XM_041334236.1"/>
</dbReference>
<dbReference type="InterPro" id="IPR023211">
    <property type="entry name" value="DNA_pol_palm_dom_sf"/>
</dbReference>
<accession>A0A9P7EM87</accession>
<dbReference type="Pfam" id="PF03104">
    <property type="entry name" value="DNA_pol_B_exo1"/>
    <property type="match status" value="1"/>
</dbReference>
<keyword evidence="14 20" id="KW-0411">Iron-sulfur</keyword>
<dbReference type="InterPro" id="IPR017964">
    <property type="entry name" value="DNA-dir_DNA_pol_B_CS"/>
</dbReference>
<dbReference type="GO" id="GO:0051539">
    <property type="term" value="F:4 iron, 4 sulfur cluster binding"/>
    <property type="evidence" value="ECO:0007669"/>
    <property type="project" value="UniProtKB-KW"/>
</dbReference>
<dbReference type="Gene3D" id="3.30.342.10">
    <property type="entry name" value="DNA Polymerase, chain B, domain 1"/>
    <property type="match status" value="1"/>
</dbReference>
<dbReference type="FunFam" id="1.10.287.690:FF:000002">
    <property type="entry name" value="DNA polymerase zeta"/>
    <property type="match status" value="1"/>
</dbReference>
<keyword evidence="10 20" id="KW-0863">Zinc-finger</keyword>
<keyword evidence="7 20" id="KW-0235">DNA replication</keyword>
<feature type="compositionally biased region" description="Basic and acidic residues" evidence="21">
    <location>
        <begin position="587"/>
        <end position="599"/>
    </location>
</feature>
<evidence type="ECO:0000256" key="21">
    <source>
        <dbReference type="SAM" id="MobiDB-lite"/>
    </source>
</evidence>
<feature type="region of interest" description="Disordered" evidence="21">
    <location>
        <begin position="533"/>
        <end position="554"/>
    </location>
</feature>
<keyword evidence="28" id="KW-1185">Reference proteome</keyword>
<dbReference type="SUPFAM" id="SSF53098">
    <property type="entry name" value="Ribonuclease H-like"/>
    <property type="match status" value="1"/>
</dbReference>
<dbReference type="Pfam" id="PF24055">
    <property type="entry name" value="POL3_N"/>
    <property type="match status" value="1"/>
</dbReference>
<dbReference type="GeneID" id="64628253"/>
<feature type="domain" description="DNA polymerase delta/zeta catalytic subunit N-terminal" evidence="25">
    <location>
        <begin position="53"/>
        <end position="134"/>
    </location>
</feature>
<keyword evidence="4 20" id="KW-0004">4Fe-4S</keyword>
<dbReference type="Pfam" id="PF00136">
    <property type="entry name" value="DNA_pol_B"/>
    <property type="match status" value="1"/>
</dbReference>
<feature type="compositionally biased region" description="Low complexity" evidence="21">
    <location>
        <begin position="537"/>
        <end position="547"/>
    </location>
</feature>
<comment type="similarity">
    <text evidence="3 20">Belongs to the DNA polymerase type-B family.</text>
</comment>
<dbReference type="SMART" id="SM00486">
    <property type="entry name" value="POLBc"/>
    <property type="match status" value="1"/>
</dbReference>
<keyword evidence="12 20" id="KW-0239">DNA-directed DNA polymerase</keyword>
<comment type="caution">
    <text evidence="27">The sequence shown here is derived from an EMBL/GenBank/DDBJ whole genome shotgun (WGS) entry which is preliminary data.</text>
</comment>
<name>A0A9P7EM87_9AGAM</name>
<evidence type="ECO:0000256" key="6">
    <source>
        <dbReference type="ARBA" id="ARBA00022695"/>
    </source>
</evidence>
<evidence type="ECO:0000256" key="4">
    <source>
        <dbReference type="ARBA" id="ARBA00022485"/>
    </source>
</evidence>
<evidence type="ECO:0000256" key="15">
    <source>
        <dbReference type="ARBA" id="ARBA00023125"/>
    </source>
</evidence>
<keyword evidence="8 20" id="KW-0479">Metal-binding</keyword>
<dbReference type="GO" id="GO:0000166">
    <property type="term" value="F:nucleotide binding"/>
    <property type="evidence" value="ECO:0007669"/>
    <property type="project" value="InterPro"/>
</dbReference>
<dbReference type="SUPFAM" id="SSF56672">
    <property type="entry name" value="DNA/RNA polymerases"/>
    <property type="match status" value="1"/>
</dbReference>
<keyword evidence="15 20" id="KW-0238">DNA-binding</keyword>
<dbReference type="Proteomes" id="UP000807769">
    <property type="component" value="Unassembled WGS sequence"/>
</dbReference>
<evidence type="ECO:0000256" key="7">
    <source>
        <dbReference type="ARBA" id="ARBA00022705"/>
    </source>
</evidence>
<dbReference type="CDD" id="cd05534">
    <property type="entry name" value="POLBc_zeta"/>
    <property type="match status" value="1"/>
</dbReference>
<dbReference type="InterPro" id="IPR006172">
    <property type="entry name" value="DNA-dir_DNA_pol_B"/>
</dbReference>
<keyword evidence="9" id="KW-0227">DNA damage</keyword>
<reference evidence="27" key="1">
    <citation type="journal article" date="2020" name="New Phytol.">
        <title>Comparative genomics reveals dynamic genome evolution in host specialist ectomycorrhizal fungi.</title>
        <authorList>
            <person name="Lofgren L.A."/>
            <person name="Nguyen N.H."/>
            <person name="Vilgalys R."/>
            <person name="Ruytinx J."/>
            <person name="Liao H.L."/>
            <person name="Branco S."/>
            <person name="Kuo A."/>
            <person name="LaButti K."/>
            <person name="Lipzen A."/>
            <person name="Andreopoulos W."/>
            <person name="Pangilinan J."/>
            <person name="Riley R."/>
            <person name="Hundley H."/>
            <person name="Na H."/>
            <person name="Barry K."/>
            <person name="Grigoriev I.V."/>
            <person name="Stajich J.E."/>
            <person name="Kennedy P.G."/>
        </authorList>
    </citation>
    <scope>NUCLEOTIDE SEQUENCE</scope>
    <source>
        <strain evidence="27">MN1</strain>
    </source>
</reference>
<dbReference type="InterPro" id="IPR036397">
    <property type="entry name" value="RNaseH_sf"/>
</dbReference>
<dbReference type="PRINTS" id="PR00106">
    <property type="entry name" value="DNAPOLB"/>
</dbReference>
<evidence type="ECO:0000256" key="8">
    <source>
        <dbReference type="ARBA" id="ARBA00022723"/>
    </source>
</evidence>
<dbReference type="InterPro" id="IPR043502">
    <property type="entry name" value="DNA/RNA_pol_sf"/>
</dbReference>
<evidence type="ECO:0000259" key="23">
    <source>
        <dbReference type="Pfam" id="PF03104"/>
    </source>
</evidence>
<comment type="subunit">
    <text evidence="19">Forms DNA polymerase zeta with REV7.</text>
</comment>
<dbReference type="CDD" id="cd05778">
    <property type="entry name" value="DNA_polB_zeta_exo"/>
    <property type="match status" value="1"/>
</dbReference>
<dbReference type="FunFam" id="1.10.132.60:FF:000007">
    <property type="entry name" value="DNA polymerase"/>
    <property type="match status" value="1"/>
</dbReference>
<feature type="compositionally biased region" description="Polar residues" evidence="21">
    <location>
        <begin position="370"/>
        <end position="381"/>
    </location>
</feature>
<comment type="subcellular location">
    <subcellularLocation>
        <location evidence="2 20">Nucleus</location>
    </subcellularLocation>
</comment>
<dbReference type="Gene3D" id="1.10.287.690">
    <property type="entry name" value="Helix hairpin bin"/>
    <property type="match status" value="1"/>
</dbReference>
<dbReference type="GO" id="GO:0005634">
    <property type="term" value="C:nucleus"/>
    <property type="evidence" value="ECO:0007669"/>
    <property type="project" value="UniProtKB-SubCell"/>
</dbReference>
<dbReference type="InterPro" id="IPR012337">
    <property type="entry name" value="RNaseH-like_sf"/>
</dbReference>
<feature type="domain" description="DNA polymerase zeta catalytic subunit N-terminal" evidence="26">
    <location>
        <begin position="7"/>
        <end position="52"/>
    </location>
</feature>
<evidence type="ECO:0000256" key="1">
    <source>
        <dbReference type="ARBA" id="ARBA00001966"/>
    </source>
</evidence>
<keyword evidence="5 20" id="KW-0808">Transferase</keyword>
<evidence type="ECO:0000259" key="25">
    <source>
        <dbReference type="Pfam" id="PF24055"/>
    </source>
</evidence>
<dbReference type="PANTHER" id="PTHR45812">
    <property type="entry name" value="DNA POLYMERASE ZETA CATALYTIC SUBUNIT"/>
    <property type="match status" value="1"/>
</dbReference>
<keyword evidence="16" id="KW-0234">DNA repair</keyword>
<dbReference type="PANTHER" id="PTHR45812:SF1">
    <property type="entry name" value="DNA POLYMERASE ZETA CATALYTIC SUBUNIT"/>
    <property type="match status" value="1"/>
</dbReference>
<evidence type="ECO:0000256" key="2">
    <source>
        <dbReference type="ARBA" id="ARBA00004123"/>
    </source>
</evidence>
<feature type="region of interest" description="Disordered" evidence="21">
    <location>
        <begin position="349"/>
        <end position="388"/>
    </location>
</feature>
<dbReference type="GO" id="GO:0016035">
    <property type="term" value="C:zeta DNA polymerase complex"/>
    <property type="evidence" value="ECO:0007669"/>
    <property type="project" value="InterPro"/>
</dbReference>
<feature type="compositionally biased region" description="Polar residues" evidence="21">
    <location>
        <begin position="572"/>
        <end position="585"/>
    </location>
</feature>
<dbReference type="Gene3D" id="3.90.1600.10">
    <property type="entry name" value="Palm domain of DNA polymerase"/>
    <property type="match status" value="1"/>
</dbReference>
<keyword evidence="13 20" id="KW-0408">Iron</keyword>
<evidence type="ECO:0000256" key="10">
    <source>
        <dbReference type="ARBA" id="ARBA00022771"/>
    </source>
</evidence>
<evidence type="ECO:0000313" key="28">
    <source>
        <dbReference type="Proteomes" id="UP000807769"/>
    </source>
</evidence>
<dbReference type="Pfam" id="PF14260">
    <property type="entry name" value="zf-C4pol"/>
    <property type="match status" value="1"/>
</dbReference>
<evidence type="ECO:0000256" key="18">
    <source>
        <dbReference type="ARBA" id="ARBA00049244"/>
    </source>
</evidence>
<evidence type="ECO:0000256" key="14">
    <source>
        <dbReference type="ARBA" id="ARBA00023014"/>
    </source>
</evidence>
<dbReference type="Pfam" id="PF24065">
    <property type="entry name" value="REV3_N"/>
    <property type="match status" value="1"/>
</dbReference>
<dbReference type="GO" id="GO:0042276">
    <property type="term" value="P:error-prone translesion synthesis"/>
    <property type="evidence" value="ECO:0007669"/>
    <property type="project" value="TreeGrafter"/>
</dbReference>
<keyword evidence="6 20" id="KW-0548">Nucleotidyltransferase</keyword>
<comment type="catalytic activity">
    <reaction evidence="18 20">
        <text>DNA(n) + a 2'-deoxyribonucleoside 5'-triphosphate = DNA(n+1) + diphosphate</text>
        <dbReference type="Rhea" id="RHEA:22508"/>
        <dbReference type="Rhea" id="RHEA-COMP:17339"/>
        <dbReference type="Rhea" id="RHEA-COMP:17340"/>
        <dbReference type="ChEBI" id="CHEBI:33019"/>
        <dbReference type="ChEBI" id="CHEBI:61560"/>
        <dbReference type="ChEBI" id="CHEBI:173112"/>
        <dbReference type="EC" id="2.7.7.7"/>
    </reaction>
</comment>
<keyword evidence="11 20" id="KW-0862">Zinc</keyword>
<dbReference type="GO" id="GO:0008270">
    <property type="term" value="F:zinc ion binding"/>
    <property type="evidence" value="ECO:0007669"/>
    <property type="project" value="UniProtKB-KW"/>
</dbReference>
<evidence type="ECO:0000313" key="27">
    <source>
        <dbReference type="EMBL" id="KAG1825944.1"/>
    </source>
</evidence>